<organism evidence="1 2">
    <name type="scientific">Alicyclobacillus macrosporangiidus</name>
    <dbReference type="NCBI Taxonomy" id="392015"/>
    <lineage>
        <taxon>Bacteria</taxon>
        <taxon>Bacillati</taxon>
        <taxon>Bacillota</taxon>
        <taxon>Bacilli</taxon>
        <taxon>Bacillales</taxon>
        <taxon>Alicyclobacillaceae</taxon>
        <taxon>Alicyclobacillus</taxon>
    </lineage>
</organism>
<dbReference type="EMBL" id="FPBV01000017">
    <property type="protein sequence ID" value="SFU98328.1"/>
    <property type="molecule type" value="Genomic_DNA"/>
</dbReference>
<dbReference type="AlphaFoldDB" id="A0A1I7KLM2"/>
<sequence>MEIRLKRVYLLSVEEAGDYIFTPDGVVVLLENGHFRLYCPNASHNRYRAALNKFTWEELERGVVFRDTGIRLADITPDIHRRGWMDTSSIPALLAHLYQENPKHLHFLRRLVSSPQ</sequence>
<reference evidence="2" key="1">
    <citation type="submission" date="2016-10" db="EMBL/GenBank/DDBJ databases">
        <authorList>
            <person name="Varghese N."/>
        </authorList>
    </citation>
    <scope>NUCLEOTIDE SEQUENCE [LARGE SCALE GENOMIC DNA]</scope>
    <source>
        <strain evidence="2">DSM 17980</strain>
    </source>
</reference>
<dbReference type="Proteomes" id="UP000183508">
    <property type="component" value="Unassembled WGS sequence"/>
</dbReference>
<dbReference type="RefSeq" id="WP_074954424.1">
    <property type="nucleotide sequence ID" value="NZ_FPBV01000017.1"/>
</dbReference>
<proteinExistence type="predicted"/>
<protein>
    <submittedName>
        <fullName evidence="1">Uncharacterized protein</fullName>
    </submittedName>
</protein>
<evidence type="ECO:0000313" key="1">
    <source>
        <dbReference type="EMBL" id="SFU98328.1"/>
    </source>
</evidence>
<dbReference type="OrthoDB" id="2376133at2"/>
<name>A0A1I7KLM2_9BACL</name>
<gene>
    <name evidence="1" type="ORF">SAMN05421543_1176</name>
</gene>
<accession>A0A1I7KLM2</accession>
<dbReference type="STRING" id="392015.SAMN05421543_1176"/>
<evidence type="ECO:0000313" key="2">
    <source>
        <dbReference type="Proteomes" id="UP000183508"/>
    </source>
</evidence>
<keyword evidence="2" id="KW-1185">Reference proteome</keyword>